<dbReference type="InterPro" id="IPR002068">
    <property type="entry name" value="A-crystallin/Hsp20_dom"/>
</dbReference>
<gene>
    <name evidence="5" type="ORF">F2P44_20305</name>
</gene>
<dbReference type="EMBL" id="WHJG01000023">
    <property type="protein sequence ID" value="NHZ81601.1"/>
    <property type="molecule type" value="Genomic_DNA"/>
</dbReference>
<evidence type="ECO:0000256" key="3">
    <source>
        <dbReference type="SAM" id="MobiDB-lite"/>
    </source>
</evidence>
<feature type="region of interest" description="Disordered" evidence="3">
    <location>
        <begin position="1"/>
        <end position="30"/>
    </location>
</feature>
<dbReference type="PROSITE" id="PS01031">
    <property type="entry name" value="SHSP"/>
    <property type="match status" value="1"/>
</dbReference>
<comment type="caution">
    <text evidence="5">The sequence shown here is derived from an EMBL/GenBank/DDBJ whole genome shotgun (WGS) entry which is preliminary data.</text>
</comment>
<name>A0ABX0N881_9BURK</name>
<dbReference type="CDD" id="cd06464">
    <property type="entry name" value="ACD_sHsps-like"/>
    <property type="match status" value="1"/>
</dbReference>
<evidence type="ECO:0000259" key="4">
    <source>
        <dbReference type="PROSITE" id="PS01031"/>
    </source>
</evidence>
<dbReference type="SUPFAM" id="SSF49764">
    <property type="entry name" value="HSP20-like chaperones"/>
    <property type="match status" value="1"/>
</dbReference>
<dbReference type="Gene3D" id="2.60.40.790">
    <property type="match status" value="1"/>
</dbReference>
<evidence type="ECO:0000313" key="6">
    <source>
        <dbReference type="Proteomes" id="UP000621455"/>
    </source>
</evidence>
<organism evidence="5 6">
    <name type="scientific">Massilia frigida</name>
    <dbReference type="NCBI Taxonomy" id="2609281"/>
    <lineage>
        <taxon>Bacteria</taxon>
        <taxon>Pseudomonadati</taxon>
        <taxon>Pseudomonadota</taxon>
        <taxon>Betaproteobacteria</taxon>
        <taxon>Burkholderiales</taxon>
        <taxon>Oxalobacteraceae</taxon>
        <taxon>Telluria group</taxon>
        <taxon>Massilia</taxon>
    </lineage>
</organism>
<feature type="compositionally biased region" description="Polar residues" evidence="3">
    <location>
        <begin position="1"/>
        <end position="10"/>
    </location>
</feature>
<dbReference type="InterPro" id="IPR008978">
    <property type="entry name" value="HSP20-like_chaperone"/>
</dbReference>
<evidence type="ECO:0000313" key="5">
    <source>
        <dbReference type="EMBL" id="NHZ81601.1"/>
    </source>
</evidence>
<dbReference type="PANTHER" id="PTHR11527">
    <property type="entry name" value="HEAT-SHOCK PROTEIN 20 FAMILY MEMBER"/>
    <property type="match status" value="1"/>
</dbReference>
<feature type="domain" description="SHSP" evidence="4">
    <location>
        <begin position="34"/>
        <end position="145"/>
    </location>
</feature>
<comment type="similarity">
    <text evidence="1 2">Belongs to the small heat shock protein (HSP20) family.</text>
</comment>
<accession>A0ABX0N881</accession>
<feature type="compositionally biased region" description="Polar residues" evidence="3">
    <location>
        <begin position="19"/>
        <end position="30"/>
    </location>
</feature>
<sequence>MEDGNASAQGTAEAGAGALTQSRSTDQTGGTALARSGVLIPPVDVIEDANGITLLADIPGVSRDQLDLRLETNSLTINGTVSLDVPPEMESRYAEVKHQHYQRSFALSRELDGEQASAELNHGVLKIRIPKAAHAQPRRVQINVA</sequence>
<keyword evidence="6" id="KW-1185">Reference proteome</keyword>
<reference evidence="5 6" key="1">
    <citation type="submission" date="2019-10" db="EMBL/GenBank/DDBJ databases">
        <title>Taxonomy of Antarctic Massilia spp.: description of Massilia rubra sp. nov., Massilia aquatica sp. nov., Massilia mucilaginosa sp. nov., Massilia frigida sp. nov. isolated from streams, lakes and regoliths.</title>
        <authorList>
            <person name="Holochova P."/>
            <person name="Sedlacek I."/>
            <person name="Kralova S."/>
            <person name="Maslanova I."/>
            <person name="Busse H.-J."/>
            <person name="Stankova E."/>
            <person name="Vrbovska V."/>
            <person name="Kovarovic V."/>
            <person name="Bartak M."/>
            <person name="Svec P."/>
            <person name="Pantucek R."/>
        </authorList>
    </citation>
    <scope>NUCLEOTIDE SEQUENCE [LARGE SCALE GENOMIC DNA]</scope>
    <source>
        <strain evidence="5 6">CCM 8695</strain>
    </source>
</reference>
<protein>
    <submittedName>
        <fullName evidence="5">Hsp20 family protein</fullName>
    </submittedName>
</protein>
<dbReference type="InterPro" id="IPR031107">
    <property type="entry name" value="Small_HSP"/>
</dbReference>
<dbReference type="Proteomes" id="UP000621455">
    <property type="component" value="Unassembled WGS sequence"/>
</dbReference>
<evidence type="ECO:0000256" key="1">
    <source>
        <dbReference type="PROSITE-ProRule" id="PRU00285"/>
    </source>
</evidence>
<proteinExistence type="inferred from homology"/>
<dbReference type="Pfam" id="PF00011">
    <property type="entry name" value="HSP20"/>
    <property type="match status" value="1"/>
</dbReference>
<evidence type="ECO:0000256" key="2">
    <source>
        <dbReference type="RuleBase" id="RU003616"/>
    </source>
</evidence>